<proteinExistence type="predicted"/>
<feature type="transmembrane region" description="Helical" evidence="1">
    <location>
        <begin position="7"/>
        <end position="28"/>
    </location>
</feature>
<sequence length="81" mass="9501">MSDKCRLILILKKLILKNIAIICLFWMANYQNGYKMAVFQDRRVGWRLKIAWFFRVSFLPDRERLSKKEPALLVVSPDGAG</sequence>
<reference evidence="2" key="1">
    <citation type="submission" date="2022-10" db="EMBL/GenBank/DDBJ databases">
        <title>Gaoshiqiia sediminis gen. nov., sp. nov., isolated from coastal sediment.</title>
        <authorList>
            <person name="Yu W.X."/>
            <person name="Mu D.S."/>
            <person name="Du J.Z."/>
            <person name="Liang Y.Q."/>
        </authorList>
    </citation>
    <scope>NUCLEOTIDE SEQUENCE</scope>
    <source>
        <strain evidence="2">A06</strain>
    </source>
</reference>
<dbReference type="RefSeq" id="WP_282591209.1">
    <property type="nucleotide sequence ID" value="NZ_JAPAAF010000007.1"/>
</dbReference>
<protein>
    <submittedName>
        <fullName evidence="2">Uncharacterized protein</fullName>
    </submittedName>
</protein>
<dbReference type="Proteomes" id="UP001163821">
    <property type="component" value="Unassembled WGS sequence"/>
</dbReference>
<evidence type="ECO:0000313" key="3">
    <source>
        <dbReference type="Proteomes" id="UP001163821"/>
    </source>
</evidence>
<dbReference type="EMBL" id="JAPAAF010000007">
    <property type="protein sequence ID" value="MCW0482604.1"/>
    <property type="molecule type" value="Genomic_DNA"/>
</dbReference>
<keyword evidence="1" id="KW-1133">Transmembrane helix</keyword>
<evidence type="ECO:0000313" key="2">
    <source>
        <dbReference type="EMBL" id="MCW0482604.1"/>
    </source>
</evidence>
<keyword evidence="3" id="KW-1185">Reference proteome</keyword>
<comment type="caution">
    <text evidence="2">The sequence shown here is derived from an EMBL/GenBank/DDBJ whole genome shotgun (WGS) entry which is preliminary data.</text>
</comment>
<gene>
    <name evidence="2" type="ORF">N2K84_07690</name>
</gene>
<keyword evidence="1" id="KW-0812">Transmembrane</keyword>
<accession>A0AA41Y633</accession>
<name>A0AA41Y633_9BACT</name>
<dbReference type="AlphaFoldDB" id="A0AA41Y633"/>
<evidence type="ECO:0000256" key="1">
    <source>
        <dbReference type="SAM" id="Phobius"/>
    </source>
</evidence>
<keyword evidence="1" id="KW-0472">Membrane</keyword>
<organism evidence="2 3">
    <name type="scientific">Gaoshiqia sediminis</name>
    <dbReference type="NCBI Taxonomy" id="2986998"/>
    <lineage>
        <taxon>Bacteria</taxon>
        <taxon>Pseudomonadati</taxon>
        <taxon>Bacteroidota</taxon>
        <taxon>Bacteroidia</taxon>
        <taxon>Marinilabiliales</taxon>
        <taxon>Prolixibacteraceae</taxon>
        <taxon>Gaoshiqia</taxon>
    </lineage>
</organism>